<dbReference type="InterPro" id="IPR010985">
    <property type="entry name" value="Ribbon_hlx_hlx"/>
</dbReference>
<accession>A0ABX1F3V3</accession>
<organism evidence="1 2">
    <name type="scientific">Falsiroseomonas frigidaquae</name>
    <dbReference type="NCBI Taxonomy" id="487318"/>
    <lineage>
        <taxon>Bacteria</taxon>
        <taxon>Pseudomonadati</taxon>
        <taxon>Pseudomonadota</taxon>
        <taxon>Alphaproteobacteria</taxon>
        <taxon>Acetobacterales</taxon>
        <taxon>Roseomonadaceae</taxon>
        <taxon>Falsiroseomonas</taxon>
    </lineage>
</organism>
<evidence type="ECO:0000313" key="1">
    <source>
        <dbReference type="EMBL" id="NKE47030.1"/>
    </source>
</evidence>
<dbReference type="Gene3D" id="1.10.1220.10">
    <property type="entry name" value="Met repressor-like"/>
    <property type="match status" value="1"/>
</dbReference>
<reference evidence="1 2" key="1">
    <citation type="submission" date="2020-03" db="EMBL/GenBank/DDBJ databases">
        <title>Roseomonas selenitidurans sp. nov. isolated from soil.</title>
        <authorList>
            <person name="Liu H."/>
        </authorList>
    </citation>
    <scope>NUCLEOTIDE SEQUENCE [LARGE SCALE GENOMIC DNA]</scope>
    <source>
        <strain evidence="1 2">JCM 15073</strain>
    </source>
</reference>
<comment type="caution">
    <text evidence="1">The sequence shown here is derived from an EMBL/GenBank/DDBJ whole genome shotgun (WGS) entry which is preliminary data.</text>
</comment>
<dbReference type="SUPFAM" id="SSF47598">
    <property type="entry name" value="Ribbon-helix-helix"/>
    <property type="match status" value="1"/>
</dbReference>
<sequence>MANPTVGLTLRVAPGVHARLKSIARRERRSLTGQILHIIEAAVACEKNESFAPSADESLSAATPAQHA</sequence>
<keyword evidence="2" id="KW-1185">Reference proteome</keyword>
<proteinExistence type="predicted"/>
<protein>
    <recommendedName>
        <fullName evidence="3">Toxin-antitoxin system HicB family antitoxin</fullName>
    </recommendedName>
</protein>
<evidence type="ECO:0000313" key="2">
    <source>
        <dbReference type="Proteomes" id="UP000765160"/>
    </source>
</evidence>
<gene>
    <name evidence="1" type="ORF">HB662_19780</name>
</gene>
<dbReference type="RefSeq" id="WP_168051975.1">
    <property type="nucleotide sequence ID" value="NZ_JAATJR010000006.1"/>
</dbReference>
<dbReference type="EMBL" id="JAAVTX010000006">
    <property type="protein sequence ID" value="NKE47030.1"/>
    <property type="molecule type" value="Genomic_DNA"/>
</dbReference>
<dbReference type="Proteomes" id="UP000765160">
    <property type="component" value="Unassembled WGS sequence"/>
</dbReference>
<dbReference type="InterPro" id="IPR013321">
    <property type="entry name" value="Arc_rbn_hlx_hlx"/>
</dbReference>
<evidence type="ECO:0008006" key="3">
    <source>
        <dbReference type="Google" id="ProtNLM"/>
    </source>
</evidence>
<name>A0ABX1F3V3_9PROT</name>